<dbReference type="InterPro" id="IPR023214">
    <property type="entry name" value="HAD_sf"/>
</dbReference>
<reference evidence="5 6" key="1">
    <citation type="submission" date="2022-05" db="EMBL/GenBank/DDBJ databases">
        <authorList>
            <person name="Zhou X."/>
            <person name="Li K."/>
            <person name="Man Y."/>
        </authorList>
    </citation>
    <scope>NUCLEOTIDE SEQUENCE [LARGE SCALE GENOMIC DNA]</scope>
    <source>
        <strain evidence="5 6">MS405</strain>
    </source>
</reference>
<gene>
    <name evidence="5" type="ORF">M4V62_41850</name>
</gene>
<dbReference type="SUPFAM" id="SSF56784">
    <property type="entry name" value="HAD-like"/>
    <property type="match status" value="1"/>
</dbReference>
<protein>
    <submittedName>
        <fullName evidence="5">HAD-IB family phosphatase</fullName>
    </submittedName>
</protein>
<evidence type="ECO:0000313" key="6">
    <source>
        <dbReference type="Proteomes" id="UP000829992"/>
    </source>
</evidence>
<dbReference type="PANTHER" id="PTHR43344:SF13">
    <property type="entry name" value="PHOSPHATASE RV3661-RELATED"/>
    <property type="match status" value="1"/>
</dbReference>
<keyword evidence="3" id="KW-0378">Hydrolase</keyword>
<dbReference type="Proteomes" id="UP000829992">
    <property type="component" value="Chromosome"/>
</dbReference>
<dbReference type="NCBIfam" id="TIGR01488">
    <property type="entry name" value="HAD-SF-IB"/>
    <property type="match status" value="1"/>
</dbReference>
<accession>A0ABY4Q781</accession>
<keyword evidence="2" id="KW-0479">Metal-binding</keyword>
<dbReference type="Gene3D" id="1.20.1440.100">
    <property type="entry name" value="SG protein - dephosphorylation function"/>
    <property type="match status" value="1"/>
</dbReference>
<dbReference type="Gene3D" id="3.40.50.1000">
    <property type="entry name" value="HAD superfamily/HAD-like"/>
    <property type="match status" value="1"/>
</dbReference>
<keyword evidence="4" id="KW-0460">Magnesium</keyword>
<keyword evidence="6" id="KW-1185">Reference proteome</keyword>
<dbReference type="PANTHER" id="PTHR43344">
    <property type="entry name" value="PHOSPHOSERINE PHOSPHATASE"/>
    <property type="match status" value="1"/>
</dbReference>
<evidence type="ECO:0000313" key="5">
    <source>
        <dbReference type="EMBL" id="UQT61098.1"/>
    </source>
</evidence>
<name>A0ABY4Q781_9ACTN</name>
<organism evidence="5 6">
    <name type="scientific">Streptomyces durmitorensis</name>
    <dbReference type="NCBI Taxonomy" id="319947"/>
    <lineage>
        <taxon>Bacteria</taxon>
        <taxon>Bacillati</taxon>
        <taxon>Actinomycetota</taxon>
        <taxon>Actinomycetes</taxon>
        <taxon>Kitasatosporales</taxon>
        <taxon>Streptomycetaceae</taxon>
        <taxon>Streptomyces</taxon>
    </lineage>
</organism>
<dbReference type="Pfam" id="PF12710">
    <property type="entry name" value="HAD"/>
    <property type="match status" value="1"/>
</dbReference>
<proteinExistence type="inferred from homology"/>
<dbReference type="EMBL" id="CP097289">
    <property type="protein sequence ID" value="UQT61098.1"/>
    <property type="molecule type" value="Genomic_DNA"/>
</dbReference>
<dbReference type="InterPro" id="IPR036412">
    <property type="entry name" value="HAD-like_sf"/>
</dbReference>
<evidence type="ECO:0000256" key="4">
    <source>
        <dbReference type="ARBA" id="ARBA00022842"/>
    </source>
</evidence>
<dbReference type="InterPro" id="IPR050582">
    <property type="entry name" value="HAD-like_SerB"/>
</dbReference>
<evidence type="ECO:0000256" key="3">
    <source>
        <dbReference type="ARBA" id="ARBA00022801"/>
    </source>
</evidence>
<evidence type="ECO:0000256" key="2">
    <source>
        <dbReference type="ARBA" id="ARBA00022723"/>
    </source>
</evidence>
<comment type="similarity">
    <text evidence="1">Belongs to the HAD-like hydrolase superfamily. SerB family.</text>
</comment>
<sequence length="226" mass="24884">MDGTLFNGFLAADMAKALARTAECDTASAEVALDAIHRYQAGVISHDECASDFYEAYGQAVTGLRAVTLDELAHRVWKKSRLHVFGHAKPLVTWLQAQQMTVCLLSGSPDNVLRPAARQLGIKRYWGMTLAQAGGHLTGRVERAPALRGAKSKILEHITRTTSVDWASSFAMGDSSSDIDVLDKVGRAVAFEPDGELRQTAEKRGWTVADRHDVLHRCRLQWQSRV</sequence>
<evidence type="ECO:0000256" key="1">
    <source>
        <dbReference type="ARBA" id="ARBA00009184"/>
    </source>
</evidence>